<proteinExistence type="predicted"/>
<sequence length="76" mass="7977">MYSHFLQRLYEVLQCVYGRPPSSSLSYTGPGNDDARSPGSGGTPGPLSQPPNSHQSADNGSEAGSKRAIAIMSLHS</sequence>
<feature type="region of interest" description="Disordered" evidence="1">
    <location>
        <begin position="21"/>
        <end position="76"/>
    </location>
</feature>
<evidence type="ECO:0000313" key="2">
    <source>
        <dbReference type="EMBL" id="CAG7718674.1"/>
    </source>
</evidence>
<name>A0A8J2K2H9_9HEXA</name>
<organism evidence="2 3">
    <name type="scientific">Allacma fusca</name>
    <dbReference type="NCBI Taxonomy" id="39272"/>
    <lineage>
        <taxon>Eukaryota</taxon>
        <taxon>Metazoa</taxon>
        <taxon>Ecdysozoa</taxon>
        <taxon>Arthropoda</taxon>
        <taxon>Hexapoda</taxon>
        <taxon>Collembola</taxon>
        <taxon>Symphypleona</taxon>
        <taxon>Sminthuridae</taxon>
        <taxon>Allacma</taxon>
    </lineage>
</organism>
<comment type="caution">
    <text evidence="2">The sequence shown here is derived from an EMBL/GenBank/DDBJ whole genome shotgun (WGS) entry which is preliminary data.</text>
</comment>
<reference evidence="2" key="1">
    <citation type="submission" date="2021-06" db="EMBL/GenBank/DDBJ databases">
        <authorList>
            <person name="Hodson N. C."/>
            <person name="Mongue J. A."/>
            <person name="Jaron S. K."/>
        </authorList>
    </citation>
    <scope>NUCLEOTIDE SEQUENCE</scope>
</reference>
<gene>
    <name evidence="2" type="ORF">AFUS01_LOCUS8048</name>
</gene>
<keyword evidence="3" id="KW-1185">Reference proteome</keyword>
<accession>A0A8J2K2H9</accession>
<dbReference type="Proteomes" id="UP000708208">
    <property type="component" value="Unassembled WGS sequence"/>
</dbReference>
<protein>
    <submittedName>
        <fullName evidence="2">Uncharacterized protein</fullName>
    </submittedName>
</protein>
<dbReference type="EMBL" id="CAJVCH010055124">
    <property type="protein sequence ID" value="CAG7718674.1"/>
    <property type="molecule type" value="Genomic_DNA"/>
</dbReference>
<dbReference type="AlphaFoldDB" id="A0A8J2K2H9"/>
<evidence type="ECO:0000256" key="1">
    <source>
        <dbReference type="SAM" id="MobiDB-lite"/>
    </source>
</evidence>
<evidence type="ECO:0000313" key="3">
    <source>
        <dbReference type="Proteomes" id="UP000708208"/>
    </source>
</evidence>